<dbReference type="InterPro" id="IPR050300">
    <property type="entry name" value="GDXG_lipolytic_enzyme"/>
</dbReference>
<name>A0A429K2W3_ACIPI</name>
<dbReference type="InterPro" id="IPR002168">
    <property type="entry name" value="Lipase_GDXG_HIS_AS"/>
</dbReference>
<dbReference type="Proteomes" id="UP000271320">
    <property type="component" value="Unassembled WGS sequence"/>
</dbReference>
<reference evidence="5 6" key="1">
    <citation type="submission" date="2018-10" db="EMBL/GenBank/DDBJ databases">
        <title>GWAS and RNA-Seq identify cryptic mechanisms of antimicrobial resistance in Acinetobacter baumannii.</title>
        <authorList>
            <person name="Sahl J.W."/>
        </authorList>
    </citation>
    <scope>NUCLEOTIDE SEQUENCE [LARGE SCALE GENOMIC DNA]</scope>
    <source>
        <strain evidence="5 6">TG41884</strain>
    </source>
</reference>
<evidence type="ECO:0000256" key="1">
    <source>
        <dbReference type="ARBA" id="ARBA00010515"/>
    </source>
</evidence>
<dbReference type="PROSITE" id="PS01173">
    <property type="entry name" value="LIPASE_GDXG_HIS"/>
    <property type="match status" value="1"/>
</dbReference>
<dbReference type="Pfam" id="PF07859">
    <property type="entry name" value="Abhydrolase_3"/>
    <property type="match status" value="1"/>
</dbReference>
<dbReference type="InterPro" id="IPR013094">
    <property type="entry name" value="AB_hydrolase_3"/>
</dbReference>
<accession>A0A429K2W3</accession>
<keyword evidence="2 5" id="KW-0378">Hydrolase</keyword>
<evidence type="ECO:0000256" key="2">
    <source>
        <dbReference type="ARBA" id="ARBA00022801"/>
    </source>
</evidence>
<dbReference type="PROSITE" id="PS01174">
    <property type="entry name" value="LIPASE_GDXG_SER"/>
    <property type="match status" value="1"/>
</dbReference>
<feature type="domain" description="Alpha/beta hydrolase fold-3" evidence="4">
    <location>
        <begin position="86"/>
        <end position="296"/>
    </location>
</feature>
<dbReference type="SUPFAM" id="SSF53474">
    <property type="entry name" value="alpha/beta-Hydrolases"/>
    <property type="match status" value="1"/>
</dbReference>
<dbReference type="RefSeq" id="WP_017385531.1">
    <property type="nucleotide sequence ID" value="NZ_BKDB01000014.1"/>
</dbReference>
<dbReference type="AlphaFoldDB" id="A0A429K2W3"/>
<dbReference type="PANTHER" id="PTHR48081">
    <property type="entry name" value="AB HYDROLASE SUPERFAMILY PROTEIN C4A8.06C"/>
    <property type="match status" value="1"/>
</dbReference>
<comment type="similarity">
    <text evidence="1">Belongs to the 'GDXG' lipolytic enzyme family.</text>
</comment>
<gene>
    <name evidence="5" type="ORF">EA752_13345</name>
</gene>
<dbReference type="PANTHER" id="PTHR48081:SF8">
    <property type="entry name" value="ALPHA_BETA HYDROLASE FOLD-3 DOMAIN-CONTAINING PROTEIN-RELATED"/>
    <property type="match status" value="1"/>
</dbReference>
<comment type="caution">
    <text evidence="5">The sequence shown here is derived from an EMBL/GenBank/DDBJ whole genome shotgun (WGS) entry which is preliminary data.</text>
</comment>
<evidence type="ECO:0000259" key="4">
    <source>
        <dbReference type="Pfam" id="PF07859"/>
    </source>
</evidence>
<organism evidence="5 6">
    <name type="scientific">Acinetobacter pittii</name>
    <name type="common">Acinetobacter genomosp. 3</name>
    <dbReference type="NCBI Taxonomy" id="48296"/>
    <lineage>
        <taxon>Bacteria</taxon>
        <taxon>Pseudomonadati</taxon>
        <taxon>Pseudomonadota</taxon>
        <taxon>Gammaproteobacteria</taxon>
        <taxon>Moraxellales</taxon>
        <taxon>Moraxellaceae</taxon>
        <taxon>Acinetobacter</taxon>
        <taxon>Acinetobacter calcoaceticus/baumannii complex</taxon>
    </lineage>
</organism>
<sequence>MKNLHPQLASFLMALHQNEAPSFDIGTADQSNIIAMRQWYLNFSSQAGGETRQMHDVFDTYADARDQTSIPLRVYKPSKQKITPAIIYFHGGGWSLGDLDTHDKVCRNIAHFTQSTVIAVHYSLVPEASYPTPVFDAIDATNWIFSHSSELEIDPKNIALAGDSAGGNLAAAVALALRDEQLYSPLCQILIYPCLDLNSTKRDKNHSFNINALNPPLTADQMSIMMNMYVQNKSQTEEWMASPIKAESHENLPPALILTASLDPLRDDGIKYAELLSKSGVDVLYRNYAGLLHGFFEMAGVLNTVEDSLKLIADWITFHKRN</sequence>
<evidence type="ECO:0000256" key="3">
    <source>
        <dbReference type="PROSITE-ProRule" id="PRU10038"/>
    </source>
</evidence>
<dbReference type="Gene3D" id="3.40.50.1820">
    <property type="entry name" value="alpha/beta hydrolase"/>
    <property type="match status" value="1"/>
</dbReference>
<evidence type="ECO:0000313" key="5">
    <source>
        <dbReference type="EMBL" id="RSO58359.1"/>
    </source>
</evidence>
<dbReference type="GO" id="GO:0016787">
    <property type="term" value="F:hydrolase activity"/>
    <property type="evidence" value="ECO:0007669"/>
    <property type="project" value="UniProtKB-KW"/>
</dbReference>
<feature type="active site" evidence="3">
    <location>
        <position position="164"/>
    </location>
</feature>
<dbReference type="InterPro" id="IPR033140">
    <property type="entry name" value="Lipase_GDXG_put_SER_AS"/>
</dbReference>
<dbReference type="InterPro" id="IPR029058">
    <property type="entry name" value="AB_hydrolase_fold"/>
</dbReference>
<evidence type="ECO:0000313" key="6">
    <source>
        <dbReference type="Proteomes" id="UP000271320"/>
    </source>
</evidence>
<dbReference type="EMBL" id="RFEW01000010">
    <property type="protein sequence ID" value="RSO58359.1"/>
    <property type="molecule type" value="Genomic_DNA"/>
</dbReference>
<protein>
    <submittedName>
        <fullName evidence="5">Alpha/beta hydrolase</fullName>
    </submittedName>
</protein>
<proteinExistence type="inferred from homology"/>